<organism evidence="2 3">
    <name type="scientific">candidate division TA06 bacterium DG_78</name>
    <dbReference type="NCBI Taxonomy" id="1703772"/>
    <lineage>
        <taxon>Bacteria</taxon>
        <taxon>Bacteria division TA06</taxon>
    </lineage>
</organism>
<dbReference type="PROSITE" id="PS00136">
    <property type="entry name" value="SUBTILASE_ASP"/>
    <property type="match status" value="1"/>
</dbReference>
<dbReference type="SUPFAM" id="SSF52743">
    <property type="entry name" value="Subtilisin-like"/>
    <property type="match status" value="1"/>
</dbReference>
<dbReference type="GO" id="GO:0006508">
    <property type="term" value="P:proteolysis"/>
    <property type="evidence" value="ECO:0007669"/>
    <property type="project" value="InterPro"/>
</dbReference>
<protein>
    <recommendedName>
        <fullName evidence="4">Peptidase S8/S53 domain-containing protein</fullName>
    </recommendedName>
</protein>
<dbReference type="InterPro" id="IPR036852">
    <property type="entry name" value="Peptidase_S8/S53_dom_sf"/>
</dbReference>
<dbReference type="AlphaFoldDB" id="A0A0S7YCN8"/>
<keyword evidence="1" id="KW-0378">Hydrolase</keyword>
<evidence type="ECO:0008006" key="4">
    <source>
        <dbReference type="Google" id="ProtNLM"/>
    </source>
</evidence>
<dbReference type="InterPro" id="IPR023827">
    <property type="entry name" value="Peptidase_S8_Asp-AS"/>
</dbReference>
<evidence type="ECO:0000313" key="2">
    <source>
        <dbReference type="EMBL" id="KPJ72207.1"/>
    </source>
</evidence>
<comment type="caution">
    <text evidence="2">The sequence shown here is derived from an EMBL/GenBank/DDBJ whole genome shotgun (WGS) entry which is preliminary data.</text>
</comment>
<evidence type="ECO:0000313" key="3">
    <source>
        <dbReference type="Proteomes" id="UP000051012"/>
    </source>
</evidence>
<accession>A0A0S7YCN8</accession>
<dbReference type="Gene3D" id="3.40.50.200">
    <property type="entry name" value="Peptidase S8/S53 domain"/>
    <property type="match status" value="1"/>
</dbReference>
<proteinExistence type="predicted"/>
<reference evidence="2 3" key="1">
    <citation type="journal article" date="2015" name="Microbiome">
        <title>Genomic resolution of linkages in carbon, nitrogen, and sulfur cycling among widespread estuary sediment bacteria.</title>
        <authorList>
            <person name="Baker B.J."/>
            <person name="Lazar C.S."/>
            <person name="Teske A.P."/>
            <person name="Dick G.J."/>
        </authorList>
    </citation>
    <scope>NUCLEOTIDE SEQUENCE [LARGE SCALE GENOMIC DNA]</scope>
    <source>
        <strain evidence="2">DG_78</strain>
    </source>
</reference>
<name>A0A0S7YCN8_UNCT6</name>
<gene>
    <name evidence="2" type="ORF">AMJ52_07140</name>
</gene>
<feature type="non-terminal residue" evidence="2">
    <location>
        <position position="248"/>
    </location>
</feature>
<dbReference type="EMBL" id="LJNI01000091">
    <property type="protein sequence ID" value="KPJ72207.1"/>
    <property type="molecule type" value="Genomic_DNA"/>
</dbReference>
<dbReference type="Proteomes" id="UP000051012">
    <property type="component" value="Unassembled WGS sequence"/>
</dbReference>
<sequence>MLSKLMYLLMISSLTFGLTEKETDLVKPNESNPEISNQLVRPITYPKIHLSITTKIEQISNEKMKVWIFFTDKGIFSLEHFEEALNRAEANLTERARKRRLKTMHEGACVDFTDLPVHKAYIDKVLDVGVKHRATSRWLNAISVEAFAGQISVIAEFDFVHSIKPVAQFQRNEPSFHKEQTGTRDSLDYGPSYDQLEQLHVPAVHQLGYDASGVLICMLDTGFKRTHDALVDVTVVAEWDFINDDGNT</sequence>
<dbReference type="GO" id="GO:0004252">
    <property type="term" value="F:serine-type endopeptidase activity"/>
    <property type="evidence" value="ECO:0007669"/>
    <property type="project" value="InterPro"/>
</dbReference>
<evidence type="ECO:0000256" key="1">
    <source>
        <dbReference type="ARBA" id="ARBA00022801"/>
    </source>
</evidence>